<dbReference type="AlphaFoldDB" id="A0A6V7P1N7"/>
<protein>
    <submittedName>
        <fullName evidence="1">Uncharacterized protein</fullName>
    </submittedName>
</protein>
<dbReference type="Gene3D" id="3.10.310.30">
    <property type="match status" value="1"/>
</dbReference>
<sequence>MPSPWCPRPIRRNAELIMGLSAGIEEAIFDRFDRDKRKNRLRGIEKHFEVLDMQFHLLLLRGIGAVVYKVPELNNDQMRKISLRSVDLEDTTPISQKYGGRGHQNASSFMLRLSEFESWKVQTKPTDKAIN</sequence>
<gene>
    <name evidence="1" type="ORF">CB5_LOCUS7951</name>
</gene>
<dbReference type="EMBL" id="LR862144">
    <property type="protein sequence ID" value="CAD1824740.1"/>
    <property type="molecule type" value="Genomic_DNA"/>
</dbReference>
<organism evidence="1">
    <name type="scientific">Ananas comosus var. bracteatus</name>
    <name type="common">red pineapple</name>
    <dbReference type="NCBI Taxonomy" id="296719"/>
    <lineage>
        <taxon>Eukaryota</taxon>
        <taxon>Viridiplantae</taxon>
        <taxon>Streptophyta</taxon>
        <taxon>Embryophyta</taxon>
        <taxon>Tracheophyta</taxon>
        <taxon>Spermatophyta</taxon>
        <taxon>Magnoliopsida</taxon>
        <taxon>Liliopsida</taxon>
        <taxon>Poales</taxon>
        <taxon>Bromeliaceae</taxon>
        <taxon>Bromelioideae</taxon>
        <taxon>Ananas</taxon>
    </lineage>
</organism>
<dbReference type="PANTHER" id="PTHR46922:SF4">
    <property type="entry name" value="DHHA1 DOMAIN PROTEIN"/>
    <property type="match status" value="1"/>
</dbReference>
<name>A0A6V7P1N7_ANACO</name>
<reference evidence="1" key="1">
    <citation type="submission" date="2020-07" db="EMBL/GenBank/DDBJ databases">
        <authorList>
            <person name="Lin J."/>
        </authorList>
    </citation>
    <scope>NUCLEOTIDE SEQUENCE</scope>
</reference>
<proteinExistence type="predicted"/>
<evidence type="ECO:0000313" key="1">
    <source>
        <dbReference type="EMBL" id="CAD1824740.1"/>
    </source>
</evidence>
<accession>A0A6V7P1N7</accession>
<dbReference type="PANTHER" id="PTHR46922">
    <property type="entry name" value="DHHA1 DOMAIN PROTEIN"/>
    <property type="match status" value="1"/>
</dbReference>